<comment type="caution">
    <text evidence="1">The sequence shown here is derived from an EMBL/GenBank/DDBJ whole genome shotgun (WGS) entry which is preliminary data.</text>
</comment>
<keyword evidence="2" id="KW-1185">Reference proteome</keyword>
<dbReference type="AlphaFoldDB" id="A0A3N0EEM0"/>
<reference evidence="1 2" key="1">
    <citation type="submission" date="2018-10" db="EMBL/GenBank/DDBJ databases">
        <title>Sinomicrobium pectinilyticum sp. nov., a pectinase-producing bacterium isolated from alkaline and saline soil, and emended description of the genus Sinomicrobium.</title>
        <authorList>
            <person name="Cheng B."/>
            <person name="Li C."/>
            <person name="Lai Q."/>
            <person name="Du M."/>
            <person name="Shao Z."/>
            <person name="Xu P."/>
            <person name="Yang C."/>
        </authorList>
    </citation>
    <scope>NUCLEOTIDE SEQUENCE [LARGE SCALE GENOMIC DNA]</scope>
    <source>
        <strain evidence="1 2">5DNS001</strain>
    </source>
</reference>
<name>A0A3N0EEM0_SINP1</name>
<evidence type="ECO:0000313" key="1">
    <source>
        <dbReference type="EMBL" id="RNL86318.1"/>
    </source>
</evidence>
<proteinExistence type="predicted"/>
<organism evidence="1 2">
    <name type="scientific">Sinomicrobium pectinilyticum</name>
    <dbReference type="NCBI Taxonomy" id="1084421"/>
    <lineage>
        <taxon>Bacteria</taxon>
        <taxon>Pseudomonadati</taxon>
        <taxon>Bacteroidota</taxon>
        <taxon>Flavobacteriia</taxon>
        <taxon>Flavobacteriales</taxon>
        <taxon>Flavobacteriaceae</taxon>
        <taxon>Sinomicrobium</taxon>
    </lineage>
</organism>
<protein>
    <submittedName>
        <fullName evidence="1">Uncharacterized protein</fullName>
    </submittedName>
</protein>
<accession>A0A3N0EEM0</accession>
<sequence>MLRFLPASFLPRPAIPGPVAMTICLNIPSQTKNTLSFTINGTKNNFLSFSHYRRGRKEMPDRHPVPPRSAEKTSFAFLSFYLPCFPCLTFL</sequence>
<dbReference type="Proteomes" id="UP000267469">
    <property type="component" value="Unassembled WGS sequence"/>
</dbReference>
<gene>
    <name evidence="1" type="ORF">ED312_11335</name>
</gene>
<dbReference type="EMBL" id="RJTM01000081">
    <property type="protein sequence ID" value="RNL86318.1"/>
    <property type="molecule type" value="Genomic_DNA"/>
</dbReference>
<evidence type="ECO:0000313" key="2">
    <source>
        <dbReference type="Proteomes" id="UP000267469"/>
    </source>
</evidence>